<dbReference type="CDD" id="cd00180">
    <property type="entry name" value="PKc"/>
    <property type="match status" value="1"/>
</dbReference>
<dbReference type="GO" id="GO:0005737">
    <property type="term" value="C:cytoplasm"/>
    <property type="evidence" value="ECO:0007669"/>
    <property type="project" value="TreeGrafter"/>
</dbReference>
<dbReference type="InterPro" id="IPR000719">
    <property type="entry name" value="Prot_kinase_dom"/>
</dbReference>
<keyword evidence="2" id="KW-0418">Kinase</keyword>
<evidence type="ECO:0000313" key="2">
    <source>
        <dbReference type="EMBL" id="PWY72165.1"/>
    </source>
</evidence>
<gene>
    <name evidence="2" type="ORF">BO94DRAFT_251007</name>
</gene>
<dbReference type="InterPro" id="IPR011009">
    <property type="entry name" value="Kinase-like_dom_sf"/>
</dbReference>
<dbReference type="Gene3D" id="1.10.510.10">
    <property type="entry name" value="Transferase(Phosphotransferase) domain 1"/>
    <property type="match status" value="1"/>
</dbReference>
<comment type="caution">
    <text evidence="2">The sequence shown here is derived from an EMBL/GenBank/DDBJ whole genome shotgun (WGS) entry which is preliminary data.</text>
</comment>
<dbReference type="GeneID" id="37108578"/>
<accession>A0A317VDY7</accession>
<dbReference type="AlphaFoldDB" id="A0A317VDY7"/>
<keyword evidence="2" id="KW-0723">Serine/threonine-protein kinase</keyword>
<keyword evidence="2" id="KW-0808">Transferase</keyword>
<proteinExistence type="predicted"/>
<dbReference type="OrthoDB" id="1668230at2759"/>
<dbReference type="GO" id="GO:0005524">
    <property type="term" value="F:ATP binding"/>
    <property type="evidence" value="ECO:0007669"/>
    <property type="project" value="InterPro"/>
</dbReference>
<dbReference type="GO" id="GO:0004674">
    <property type="term" value="F:protein serine/threonine kinase activity"/>
    <property type="evidence" value="ECO:0007669"/>
    <property type="project" value="UniProtKB-KW"/>
</dbReference>
<evidence type="ECO:0000259" key="1">
    <source>
        <dbReference type="PROSITE" id="PS50011"/>
    </source>
</evidence>
<keyword evidence="3" id="KW-1185">Reference proteome</keyword>
<organism evidence="2 3">
    <name type="scientific">Aspergillus sclerotioniger CBS 115572</name>
    <dbReference type="NCBI Taxonomy" id="1450535"/>
    <lineage>
        <taxon>Eukaryota</taxon>
        <taxon>Fungi</taxon>
        <taxon>Dikarya</taxon>
        <taxon>Ascomycota</taxon>
        <taxon>Pezizomycotina</taxon>
        <taxon>Eurotiomycetes</taxon>
        <taxon>Eurotiomycetidae</taxon>
        <taxon>Eurotiales</taxon>
        <taxon>Aspergillaceae</taxon>
        <taxon>Aspergillus</taxon>
        <taxon>Aspergillus subgen. Circumdati</taxon>
    </lineage>
</organism>
<feature type="domain" description="Protein kinase" evidence="1">
    <location>
        <begin position="13"/>
        <end position="262"/>
    </location>
</feature>
<dbReference type="EMBL" id="MSFK01000034">
    <property type="protein sequence ID" value="PWY72165.1"/>
    <property type="molecule type" value="Genomic_DNA"/>
</dbReference>
<dbReference type="PANTHER" id="PTHR24361">
    <property type="entry name" value="MITOGEN-ACTIVATED KINASE KINASE KINASE"/>
    <property type="match status" value="1"/>
</dbReference>
<dbReference type="SUPFAM" id="SSF56112">
    <property type="entry name" value="Protein kinase-like (PK-like)"/>
    <property type="match status" value="1"/>
</dbReference>
<dbReference type="PROSITE" id="PS50011">
    <property type="entry name" value="PROTEIN_KINASE_DOM"/>
    <property type="match status" value="1"/>
</dbReference>
<dbReference type="Pfam" id="PF00069">
    <property type="entry name" value="Pkinase"/>
    <property type="match status" value="1"/>
</dbReference>
<protein>
    <submittedName>
        <fullName evidence="2">Serine/threonine protein kinase</fullName>
    </submittedName>
</protein>
<sequence length="262" mass="29633">MSTPFLDPSGNSISEDQLLGYGRSGVVILKDNAAIKLPLRYLSTSDDEVLDNITVIQREQNVYQHLGHCTRVVPYISFSEKTTHLAFMENGDLRSYLSRNKQPPSKSLQLSWFRQMALALSHIHHRSVIVADIACRNILLDSDLSIKFCDFTEATIMPPDSDLETVDDNGYSIQTDIGQLGKVIYEVVTGKKCLFDLHENNISRATLPRRETLPTTHDIWLGHIIEKCWIPGTYRNATDLLKELNTISLNDINSNSKYQPPE</sequence>
<dbReference type="Proteomes" id="UP000246702">
    <property type="component" value="Unassembled WGS sequence"/>
</dbReference>
<dbReference type="STRING" id="1450535.A0A317VDY7"/>
<dbReference type="RefSeq" id="XP_025463118.1">
    <property type="nucleotide sequence ID" value="XM_025606435.1"/>
</dbReference>
<evidence type="ECO:0000313" key="3">
    <source>
        <dbReference type="Proteomes" id="UP000246702"/>
    </source>
</evidence>
<name>A0A317VDY7_9EURO</name>
<dbReference type="InterPro" id="IPR053235">
    <property type="entry name" value="Ser_Thr_kinase"/>
</dbReference>
<reference evidence="2 3" key="1">
    <citation type="submission" date="2016-12" db="EMBL/GenBank/DDBJ databases">
        <title>The genomes of Aspergillus section Nigri reveals drivers in fungal speciation.</title>
        <authorList>
            <consortium name="DOE Joint Genome Institute"/>
            <person name="Vesth T.C."/>
            <person name="Nybo J."/>
            <person name="Theobald S."/>
            <person name="Brandl J."/>
            <person name="Frisvad J.C."/>
            <person name="Nielsen K.F."/>
            <person name="Lyhne E.K."/>
            <person name="Kogle M.E."/>
            <person name="Kuo A."/>
            <person name="Riley R."/>
            <person name="Clum A."/>
            <person name="Nolan M."/>
            <person name="Lipzen A."/>
            <person name="Salamov A."/>
            <person name="Henrissat B."/>
            <person name="Wiebenga A."/>
            <person name="De Vries R.P."/>
            <person name="Grigoriev I.V."/>
            <person name="Mortensen U.H."/>
            <person name="Andersen M.R."/>
            <person name="Baker S.E."/>
        </authorList>
    </citation>
    <scope>NUCLEOTIDE SEQUENCE [LARGE SCALE GENOMIC DNA]</scope>
    <source>
        <strain evidence="2 3">CBS 115572</strain>
    </source>
</reference>